<dbReference type="AlphaFoldDB" id="A0A2R5ETB1"/>
<comment type="caution">
    <text evidence="3">The sequence shown here is derived from an EMBL/GenBank/DDBJ whole genome shotgun (WGS) entry which is preliminary data.</text>
</comment>
<feature type="domain" description="Activator of Hsp90 ATPase homologue 1/2-like C-terminal" evidence="2">
    <location>
        <begin position="24"/>
        <end position="131"/>
    </location>
</feature>
<dbReference type="EMBL" id="BDQX01000163">
    <property type="protein sequence ID" value="GBG08278.1"/>
    <property type="molecule type" value="Genomic_DNA"/>
</dbReference>
<dbReference type="Gene3D" id="3.30.530.20">
    <property type="match status" value="1"/>
</dbReference>
<reference evidence="3 4" key="1">
    <citation type="submission" date="2017-08" db="EMBL/GenBank/DDBJ databases">
        <title>Substantial Increase in Enzyme Production by Combined Drug-Resistance Mutations in Paenibacillus agaridevorans.</title>
        <authorList>
            <person name="Tanaka Y."/>
            <person name="Funane K."/>
            <person name="Hosaka T."/>
            <person name="Shiwa Y."/>
            <person name="Fujita N."/>
            <person name="Miyazaki T."/>
            <person name="Yoshikawa H."/>
            <person name="Murakami K."/>
            <person name="Kasahara K."/>
            <person name="Inaoka T."/>
            <person name="Hiraga Y."/>
            <person name="Ochi K."/>
        </authorList>
    </citation>
    <scope>NUCLEOTIDE SEQUENCE [LARGE SCALE GENOMIC DNA]</scope>
    <source>
        <strain evidence="3 4">T-3040</strain>
    </source>
</reference>
<organism evidence="3 4">
    <name type="scientific">Paenibacillus agaridevorans</name>
    <dbReference type="NCBI Taxonomy" id="171404"/>
    <lineage>
        <taxon>Bacteria</taxon>
        <taxon>Bacillati</taxon>
        <taxon>Bacillota</taxon>
        <taxon>Bacilli</taxon>
        <taxon>Bacillales</taxon>
        <taxon>Paenibacillaceae</taxon>
        <taxon>Paenibacillus</taxon>
    </lineage>
</organism>
<name>A0A2R5ETB1_9BACL</name>
<dbReference type="CDD" id="cd08899">
    <property type="entry name" value="SRPBCC_CalC_Aha1-like_6"/>
    <property type="match status" value="1"/>
</dbReference>
<keyword evidence="4" id="KW-1185">Reference proteome</keyword>
<protein>
    <recommendedName>
        <fullName evidence="2">Activator of Hsp90 ATPase homologue 1/2-like C-terminal domain-containing protein</fullName>
    </recommendedName>
</protein>
<gene>
    <name evidence="3" type="ORF">PAT3040_02852</name>
</gene>
<dbReference type="SUPFAM" id="SSF55961">
    <property type="entry name" value="Bet v1-like"/>
    <property type="match status" value="1"/>
</dbReference>
<evidence type="ECO:0000313" key="3">
    <source>
        <dbReference type="EMBL" id="GBG08278.1"/>
    </source>
</evidence>
<comment type="similarity">
    <text evidence="1">Belongs to the AHA1 family.</text>
</comment>
<proteinExistence type="inferred from homology"/>
<dbReference type="InterPro" id="IPR013538">
    <property type="entry name" value="ASHA1/2-like_C"/>
</dbReference>
<dbReference type="Pfam" id="PF08327">
    <property type="entry name" value="AHSA1"/>
    <property type="match status" value="1"/>
</dbReference>
<evidence type="ECO:0000256" key="1">
    <source>
        <dbReference type="ARBA" id="ARBA00006817"/>
    </source>
</evidence>
<evidence type="ECO:0000313" key="4">
    <source>
        <dbReference type="Proteomes" id="UP000245202"/>
    </source>
</evidence>
<sequence length="165" mass="18757">MIMEGRVADAPGGKVIVFERYLKHSTEDVWKAVTEPAMIKQWLTAEATMELAEGGNVKLQWENGDIVTGRVTTYQPPFLLAYTWEENSSGNSELSFALQSSGQGTLLTLKHVFYKTDDLSNFLSGWHVHLDVVDLVLQGKSGEFPWDRQKELREIYRDRLLHGSR</sequence>
<dbReference type="Proteomes" id="UP000245202">
    <property type="component" value="Unassembled WGS sequence"/>
</dbReference>
<evidence type="ECO:0000259" key="2">
    <source>
        <dbReference type="Pfam" id="PF08327"/>
    </source>
</evidence>
<accession>A0A2R5ETB1</accession>
<dbReference type="RefSeq" id="WP_108993257.1">
    <property type="nucleotide sequence ID" value="NZ_BDQX01000163.1"/>
</dbReference>
<dbReference type="InterPro" id="IPR023393">
    <property type="entry name" value="START-like_dom_sf"/>
</dbReference>